<dbReference type="eggNOG" id="KOG4236">
    <property type="taxonomic scope" value="Eukaryota"/>
</dbReference>
<dbReference type="OrthoDB" id="8596411at2759"/>
<organism evidence="2">
    <name type="scientific">Guillardia theta (strain CCMP2712)</name>
    <name type="common">Cryptophyte</name>
    <dbReference type="NCBI Taxonomy" id="905079"/>
    <lineage>
        <taxon>Eukaryota</taxon>
        <taxon>Cryptophyceae</taxon>
        <taxon>Pyrenomonadales</taxon>
        <taxon>Geminigeraceae</taxon>
        <taxon>Guillardia</taxon>
    </lineage>
</organism>
<dbReference type="PANTHER" id="PTHR24347">
    <property type="entry name" value="SERINE/THREONINE-PROTEIN KINASE"/>
    <property type="match status" value="1"/>
</dbReference>
<dbReference type="AlphaFoldDB" id="L1I6R6"/>
<keyword evidence="4" id="KW-1185">Reference proteome</keyword>
<dbReference type="EMBL" id="JH993224">
    <property type="protein sequence ID" value="EKX31931.1"/>
    <property type="molecule type" value="Genomic_DNA"/>
</dbReference>
<dbReference type="PaxDb" id="55529-EKX31931"/>
<dbReference type="GeneID" id="17288659"/>
<feature type="domain" description="Protein kinase" evidence="1">
    <location>
        <begin position="1"/>
        <end position="152"/>
    </location>
</feature>
<dbReference type="KEGG" id="gtt:GUITHDRAFT_148968"/>
<dbReference type="PROSITE" id="PS50011">
    <property type="entry name" value="PROTEIN_KINASE_DOM"/>
    <property type="match status" value="1"/>
</dbReference>
<protein>
    <recommendedName>
        <fullName evidence="1">Protein kinase domain-containing protein</fullName>
    </recommendedName>
</protein>
<evidence type="ECO:0000313" key="3">
    <source>
        <dbReference type="EnsemblProtists" id="EKX31931"/>
    </source>
</evidence>
<gene>
    <name evidence="2" type="ORF">GUITHDRAFT_148968</name>
</gene>
<dbReference type="RefSeq" id="XP_005818911.1">
    <property type="nucleotide sequence ID" value="XM_005818854.1"/>
</dbReference>
<dbReference type="SMART" id="SM00220">
    <property type="entry name" value="S_TKc"/>
    <property type="match status" value="1"/>
</dbReference>
<sequence>MGQLEHPNVAQCFEMHSIAEGITYVRMEAIQGSDLDALLKIHTRFSEDEAVAIIRGVLKGLSALHARAIVHCGINPSNIMIAKMAPFVKHQDAAYLAPEQLLEGKHASTAIDIWAVGILLYHMLSGEFPFEISEKMEDMIHCIHWHALLHLD</sequence>
<dbReference type="SUPFAM" id="SSF56112">
    <property type="entry name" value="Protein kinase-like (PK-like)"/>
    <property type="match status" value="1"/>
</dbReference>
<accession>L1I6R6</accession>
<dbReference type="InterPro" id="IPR011009">
    <property type="entry name" value="Kinase-like_dom_sf"/>
</dbReference>
<dbReference type="GO" id="GO:0005524">
    <property type="term" value="F:ATP binding"/>
    <property type="evidence" value="ECO:0007669"/>
    <property type="project" value="InterPro"/>
</dbReference>
<evidence type="ECO:0000313" key="4">
    <source>
        <dbReference type="Proteomes" id="UP000011087"/>
    </source>
</evidence>
<name>L1I6R6_GUITC</name>
<dbReference type="Proteomes" id="UP000011087">
    <property type="component" value="Unassembled WGS sequence"/>
</dbReference>
<dbReference type="Gene3D" id="1.10.510.10">
    <property type="entry name" value="Transferase(Phosphotransferase) domain 1"/>
    <property type="match status" value="2"/>
</dbReference>
<dbReference type="HOGENOM" id="CLU_1725787_0_0_1"/>
<dbReference type="STRING" id="905079.L1I6R6"/>
<dbReference type="Pfam" id="PF00069">
    <property type="entry name" value="Pkinase"/>
    <property type="match status" value="2"/>
</dbReference>
<dbReference type="EnsemblProtists" id="EKX31931">
    <property type="protein sequence ID" value="EKX31931"/>
    <property type="gene ID" value="GUITHDRAFT_148968"/>
</dbReference>
<evidence type="ECO:0000313" key="2">
    <source>
        <dbReference type="EMBL" id="EKX31931.1"/>
    </source>
</evidence>
<dbReference type="GO" id="GO:0004672">
    <property type="term" value="F:protein kinase activity"/>
    <property type="evidence" value="ECO:0007669"/>
    <property type="project" value="InterPro"/>
</dbReference>
<reference evidence="3" key="3">
    <citation type="submission" date="2016-03" db="UniProtKB">
        <authorList>
            <consortium name="EnsemblProtists"/>
        </authorList>
    </citation>
    <scope>IDENTIFICATION</scope>
</reference>
<proteinExistence type="predicted"/>
<reference evidence="2 4" key="1">
    <citation type="journal article" date="2012" name="Nature">
        <title>Algal genomes reveal evolutionary mosaicism and the fate of nucleomorphs.</title>
        <authorList>
            <consortium name="DOE Joint Genome Institute"/>
            <person name="Curtis B.A."/>
            <person name="Tanifuji G."/>
            <person name="Burki F."/>
            <person name="Gruber A."/>
            <person name="Irimia M."/>
            <person name="Maruyama S."/>
            <person name="Arias M.C."/>
            <person name="Ball S.G."/>
            <person name="Gile G.H."/>
            <person name="Hirakawa Y."/>
            <person name="Hopkins J.F."/>
            <person name="Kuo A."/>
            <person name="Rensing S.A."/>
            <person name="Schmutz J."/>
            <person name="Symeonidi A."/>
            <person name="Elias M."/>
            <person name="Eveleigh R.J."/>
            <person name="Herman E.K."/>
            <person name="Klute M.J."/>
            <person name="Nakayama T."/>
            <person name="Obornik M."/>
            <person name="Reyes-Prieto A."/>
            <person name="Armbrust E.V."/>
            <person name="Aves S.J."/>
            <person name="Beiko R.G."/>
            <person name="Coutinho P."/>
            <person name="Dacks J.B."/>
            <person name="Durnford D.G."/>
            <person name="Fast N.M."/>
            <person name="Green B.R."/>
            <person name="Grisdale C.J."/>
            <person name="Hempel F."/>
            <person name="Henrissat B."/>
            <person name="Hoppner M.P."/>
            <person name="Ishida K."/>
            <person name="Kim E."/>
            <person name="Koreny L."/>
            <person name="Kroth P.G."/>
            <person name="Liu Y."/>
            <person name="Malik S.B."/>
            <person name="Maier U.G."/>
            <person name="McRose D."/>
            <person name="Mock T."/>
            <person name="Neilson J.A."/>
            <person name="Onodera N.T."/>
            <person name="Poole A.M."/>
            <person name="Pritham E.J."/>
            <person name="Richards T.A."/>
            <person name="Rocap G."/>
            <person name="Roy S.W."/>
            <person name="Sarai C."/>
            <person name="Schaack S."/>
            <person name="Shirato S."/>
            <person name="Slamovits C.H."/>
            <person name="Spencer D.F."/>
            <person name="Suzuki S."/>
            <person name="Worden A.Z."/>
            <person name="Zauner S."/>
            <person name="Barry K."/>
            <person name="Bell C."/>
            <person name="Bharti A.K."/>
            <person name="Crow J.A."/>
            <person name="Grimwood J."/>
            <person name="Kramer R."/>
            <person name="Lindquist E."/>
            <person name="Lucas S."/>
            <person name="Salamov A."/>
            <person name="McFadden G.I."/>
            <person name="Lane C.E."/>
            <person name="Keeling P.J."/>
            <person name="Gray M.W."/>
            <person name="Grigoriev I.V."/>
            <person name="Archibald J.M."/>
        </authorList>
    </citation>
    <scope>NUCLEOTIDE SEQUENCE</scope>
    <source>
        <strain evidence="2 4">CCMP2712</strain>
    </source>
</reference>
<dbReference type="InterPro" id="IPR000719">
    <property type="entry name" value="Prot_kinase_dom"/>
</dbReference>
<evidence type="ECO:0000259" key="1">
    <source>
        <dbReference type="PROSITE" id="PS50011"/>
    </source>
</evidence>
<reference evidence="4" key="2">
    <citation type="submission" date="2012-11" db="EMBL/GenBank/DDBJ databases">
        <authorList>
            <person name="Kuo A."/>
            <person name="Curtis B.A."/>
            <person name="Tanifuji G."/>
            <person name="Burki F."/>
            <person name="Gruber A."/>
            <person name="Irimia M."/>
            <person name="Maruyama S."/>
            <person name="Arias M.C."/>
            <person name="Ball S.G."/>
            <person name="Gile G.H."/>
            <person name="Hirakawa Y."/>
            <person name="Hopkins J.F."/>
            <person name="Rensing S.A."/>
            <person name="Schmutz J."/>
            <person name="Symeonidi A."/>
            <person name="Elias M."/>
            <person name="Eveleigh R.J."/>
            <person name="Herman E.K."/>
            <person name="Klute M.J."/>
            <person name="Nakayama T."/>
            <person name="Obornik M."/>
            <person name="Reyes-Prieto A."/>
            <person name="Armbrust E.V."/>
            <person name="Aves S.J."/>
            <person name="Beiko R.G."/>
            <person name="Coutinho P."/>
            <person name="Dacks J.B."/>
            <person name="Durnford D.G."/>
            <person name="Fast N.M."/>
            <person name="Green B.R."/>
            <person name="Grisdale C."/>
            <person name="Hempe F."/>
            <person name="Henrissat B."/>
            <person name="Hoppner M.P."/>
            <person name="Ishida K.-I."/>
            <person name="Kim E."/>
            <person name="Koreny L."/>
            <person name="Kroth P.G."/>
            <person name="Liu Y."/>
            <person name="Malik S.-B."/>
            <person name="Maier U.G."/>
            <person name="McRose D."/>
            <person name="Mock T."/>
            <person name="Neilson J.A."/>
            <person name="Onodera N.T."/>
            <person name="Poole A.M."/>
            <person name="Pritham E.J."/>
            <person name="Richards T.A."/>
            <person name="Rocap G."/>
            <person name="Roy S.W."/>
            <person name="Sarai C."/>
            <person name="Schaack S."/>
            <person name="Shirato S."/>
            <person name="Slamovits C.H."/>
            <person name="Spencer D.F."/>
            <person name="Suzuki S."/>
            <person name="Worden A.Z."/>
            <person name="Zauner S."/>
            <person name="Barry K."/>
            <person name="Bell C."/>
            <person name="Bharti A.K."/>
            <person name="Crow J.A."/>
            <person name="Grimwood J."/>
            <person name="Kramer R."/>
            <person name="Lindquist E."/>
            <person name="Lucas S."/>
            <person name="Salamov A."/>
            <person name="McFadden G.I."/>
            <person name="Lane C.E."/>
            <person name="Keeling P.J."/>
            <person name="Gray M.W."/>
            <person name="Grigoriev I.V."/>
            <person name="Archibald J.M."/>
        </authorList>
    </citation>
    <scope>NUCLEOTIDE SEQUENCE</scope>
    <source>
        <strain evidence="4">CCMP2712</strain>
    </source>
</reference>